<dbReference type="AlphaFoldDB" id="A0A812T8R2"/>
<gene>
    <name evidence="2" type="ORF">SPIL2461_LOCUS13411</name>
</gene>
<dbReference type="EMBL" id="CAJNIZ010029202">
    <property type="protein sequence ID" value="CAE7514248.1"/>
    <property type="molecule type" value="Genomic_DNA"/>
</dbReference>
<proteinExistence type="predicted"/>
<keyword evidence="3" id="KW-1185">Reference proteome</keyword>
<feature type="region of interest" description="Disordered" evidence="1">
    <location>
        <begin position="149"/>
        <end position="193"/>
    </location>
</feature>
<evidence type="ECO:0000256" key="1">
    <source>
        <dbReference type="SAM" id="MobiDB-lite"/>
    </source>
</evidence>
<evidence type="ECO:0000313" key="3">
    <source>
        <dbReference type="Proteomes" id="UP000649617"/>
    </source>
</evidence>
<dbReference type="OrthoDB" id="416019at2759"/>
<accession>A0A812T8R2</accession>
<reference evidence="2" key="1">
    <citation type="submission" date="2021-02" db="EMBL/GenBank/DDBJ databases">
        <authorList>
            <person name="Dougan E. K."/>
            <person name="Rhodes N."/>
            <person name="Thang M."/>
            <person name="Chan C."/>
        </authorList>
    </citation>
    <scope>NUCLEOTIDE SEQUENCE</scope>
</reference>
<feature type="non-terminal residue" evidence="2">
    <location>
        <position position="1"/>
    </location>
</feature>
<evidence type="ECO:0000313" key="2">
    <source>
        <dbReference type="EMBL" id="CAE7514248.1"/>
    </source>
</evidence>
<dbReference type="Proteomes" id="UP000649617">
    <property type="component" value="Unassembled WGS sequence"/>
</dbReference>
<comment type="caution">
    <text evidence="2">The sequence shown here is derived from an EMBL/GenBank/DDBJ whole genome shotgun (WGS) entry which is preliminary data.</text>
</comment>
<feature type="compositionally biased region" description="Basic and acidic residues" evidence="1">
    <location>
        <begin position="163"/>
        <end position="174"/>
    </location>
</feature>
<feature type="non-terminal residue" evidence="2">
    <location>
        <position position="262"/>
    </location>
</feature>
<name>A0A812T8R2_SYMPI</name>
<protein>
    <submittedName>
        <fullName evidence="2">Uncharacterized protein</fullName>
    </submittedName>
</protein>
<sequence>AWQSCLKPWVEQADLSFLRLLLRAWHDCRFGWSTGFCVQMRRRIVTLQERFQLAFYFQKWLLELACHPGLLSWLRLAQRMILRDVDTKPAVLTRLADLPKLDLSSPQLPSADQTQIPALPAEDVTDGEEQPEEEQLPAVYQPMVAFAATPKQGRSTSSSRSLSKSEDAQKEDLHFPPAAHQRPAERQSLELCSSTRAMSPAEDLRRRLYLKQAPLLRRVFHRWWDMCLAGQLRLVELGAPTPQVDRPRTISSLMRTDRAACL</sequence>
<organism evidence="2 3">
    <name type="scientific">Symbiodinium pilosum</name>
    <name type="common">Dinoflagellate</name>
    <dbReference type="NCBI Taxonomy" id="2952"/>
    <lineage>
        <taxon>Eukaryota</taxon>
        <taxon>Sar</taxon>
        <taxon>Alveolata</taxon>
        <taxon>Dinophyceae</taxon>
        <taxon>Suessiales</taxon>
        <taxon>Symbiodiniaceae</taxon>
        <taxon>Symbiodinium</taxon>
    </lineage>
</organism>